<dbReference type="PANTHER" id="PTHR43751">
    <property type="entry name" value="SULFATASE"/>
    <property type="match status" value="1"/>
</dbReference>
<dbReference type="Pfam" id="PF00884">
    <property type="entry name" value="Sulfatase"/>
    <property type="match status" value="1"/>
</dbReference>
<evidence type="ECO:0000259" key="1">
    <source>
        <dbReference type="Pfam" id="PF00884"/>
    </source>
</evidence>
<gene>
    <name evidence="2" type="ORF">S03H2_24201</name>
</gene>
<accession>X1ES31</accession>
<dbReference type="PANTHER" id="PTHR43751:SF3">
    <property type="entry name" value="SULFATASE N-TERMINAL DOMAIN-CONTAINING PROTEIN"/>
    <property type="match status" value="1"/>
</dbReference>
<dbReference type="SUPFAM" id="SSF53649">
    <property type="entry name" value="Alkaline phosphatase-like"/>
    <property type="match status" value="1"/>
</dbReference>
<feature type="domain" description="Sulfatase N-terminal" evidence="1">
    <location>
        <begin position="2"/>
        <end position="193"/>
    </location>
</feature>
<name>X1ES31_9ZZZZ</name>
<evidence type="ECO:0000313" key="2">
    <source>
        <dbReference type="EMBL" id="GAH36196.1"/>
    </source>
</evidence>
<dbReference type="AlphaFoldDB" id="X1ES31"/>
<dbReference type="InterPro" id="IPR000917">
    <property type="entry name" value="Sulfatase_N"/>
</dbReference>
<dbReference type="EMBL" id="BARU01013382">
    <property type="protein sequence ID" value="GAH36196.1"/>
    <property type="molecule type" value="Genomic_DNA"/>
</dbReference>
<comment type="caution">
    <text evidence="2">The sequence shown here is derived from an EMBL/GenBank/DDBJ whole genome shotgun (WGS) entry which is preliminary data.</text>
</comment>
<proteinExistence type="predicted"/>
<dbReference type="Gene3D" id="3.40.720.10">
    <property type="entry name" value="Alkaline Phosphatase, subunit A"/>
    <property type="match status" value="1"/>
</dbReference>
<protein>
    <recommendedName>
        <fullName evidence="1">Sulfatase N-terminal domain-containing protein</fullName>
    </recommendedName>
</protein>
<dbReference type="InterPro" id="IPR017850">
    <property type="entry name" value="Alkaline_phosphatase_core_sf"/>
</dbReference>
<feature type="non-terminal residue" evidence="2">
    <location>
        <position position="1"/>
    </location>
</feature>
<sequence length="203" mass="23273">QFFAFVHYWEPHCPYNQPKEYRHLFRHQKGDLSDLEVFKAKAGYSYVPGWGKTGNLWEGEEAKKSIQIPDKGKSGPMTVSHRLEIPHTGERTIDLYDGEIRYLDHLISQILDVLQETKTLNDTVIIISSDHGEELGQHEISGQKMYGHVGLHEPVVFVPLILWQPKILPRGKRIKGFAQHVDIVPTILDLMGMKKRPKLDGKS</sequence>
<feature type="non-terminal residue" evidence="2">
    <location>
        <position position="203"/>
    </location>
</feature>
<dbReference type="InterPro" id="IPR052701">
    <property type="entry name" value="GAG_Ulvan_Degrading_Sulfatases"/>
</dbReference>
<organism evidence="2">
    <name type="scientific">marine sediment metagenome</name>
    <dbReference type="NCBI Taxonomy" id="412755"/>
    <lineage>
        <taxon>unclassified sequences</taxon>
        <taxon>metagenomes</taxon>
        <taxon>ecological metagenomes</taxon>
    </lineage>
</organism>
<reference evidence="2" key="1">
    <citation type="journal article" date="2014" name="Front. Microbiol.">
        <title>High frequency of phylogenetically diverse reductive dehalogenase-homologous genes in deep subseafloor sedimentary metagenomes.</title>
        <authorList>
            <person name="Kawai M."/>
            <person name="Futagami T."/>
            <person name="Toyoda A."/>
            <person name="Takaki Y."/>
            <person name="Nishi S."/>
            <person name="Hori S."/>
            <person name="Arai W."/>
            <person name="Tsubouchi T."/>
            <person name="Morono Y."/>
            <person name="Uchiyama I."/>
            <person name="Ito T."/>
            <person name="Fujiyama A."/>
            <person name="Inagaki F."/>
            <person name="Takami H."/>
        </authorList>
    </citation>
    <scope>NUCLEOTIDE SEQUENCE</scope>
    <source>
        <strain evidence="2">Expedition CK06-06</strain>
    </source>
</reference>